<dbReference type="Proteomes" id="UP000237082">
    <property type="component" value="Unassembled WGS sequence"/>
</dbReference>
<evidence type="ECO:0000313" key="2">
    <source>
        <dbReference type="Proteomes" id="UP000237082"/>
    </source>
</evidence>
<name>A0A2S5DBA9_9NEIS</name>
<dbReference type="AlphaFoldDB" id="A0A2S5DBA9"/>
<gene>
    <name evidence="1" type="ORF">C2I19_19265</name>
</gene>
<reference evidence="2" key="1">
    <citation type="submission" date="2018-02" db="EMBL/GenBank/DDBJ databases">
        <authorList>
            <person name="O'Hara-Hanley K."/>
            <person name="Soby S."/>
        </authorList>
    </citation>
    <scope>NUCLEOTIDE SEQUENCE [LARGE SCALE GENOMIC DNA]</scope>
    <source>
        <strain evidence="2">MWU14-2602</strain>
    </source>
</reference>
<evidence type="ECO:0000313" key="1">
    <source>
        <dbReference type="EMBL" id="POZ60353.1"/>
    </source>
</evidence>
<protein>
    <submittedName>
        <fullName evidence="1">Uncharacterized protein</fullName>
    </submittedName>
</protein>
<accession>A0A2S5DBA9</accession>
<dbReference type="EMBL" id="PQWB01000127">
    <property type="protein sequence ID" value="POZ60353.1"/>
    <property type="molecule type" value="Genomic_DNA"/>
</dbReference>
<comment type="caution">
    <text evidence="1">The sequence shown here is derived from an EMBL/GenBank/DDBJ whole genome shotgun (WGS) entry which is preliminary data.</text>
</comment>
<sequence>MTDDVSALTSVDELSISDMLGSPYYCNRASVIGYVDRKPVLYFNGAGIYQWSDTLDSESLSYWVTYPAYPPGWELD</sequence>
<organism evidence="1 2">
    <name type="scientific">Chromobacterium alticapitis</name>
    <dbReference type="NCBI Taxonomy" id="2073169"/>
    <lineage>
        <taxon>Bacteria</taxon>
        <taxon>Pseudomonadati</taxon>
        <taxon>Pseudomonadota</taxon>
        <taxon>Betaproteobacteria</taxon>
        <taxon>Neisseriales</taxon>
        <taxon>Chromobacteriaceae</taxon>
        <taxon>Chromobacterium</taxon>
    </lineage>
</organism>
<proteinExistence type="predicted"/>
<keyword evidence="2" id="KW-1185">Reference proteome</keyword>